<dbReference type="SMART" id="SM00387">
    <property type="entry name" value="HATPase_c"/>
    <property type="match status" value="1"/>
</dbReference>
<evidence type="ECO:0000256" key="5">
    <source>
        <dbReference type="ARBA" id="ARBA00022679"/>
    </source>
</evidence>
<dbReference type="InterPro" id="IPR003660">
    <property type="entry name" value="HAMP_dom"/>
</dbReference>
<dbReference type="PANTHER" id="PTHR43065:SF47">
    <property type="match status" value="1"/>
</dbReference>
<comment type="catalytic activity">
    <reaction evidence="1">
        <text>ATP + protein L-histidine = ADP + protein N-phospho-L-histidine.</text>
        <dbReference type="EC" id="2.7.13.3"/>
    </reaction>
</comment>
<evidence type="ECO:0000256" key="7">
    <source>
        <dbReference type="SAM" id="Coils"/>
    </source>
</evidence>
<comment type="caution">
    <text evidence="11">The sequence shown here is derived from an EMBL/GenBank/DDBJ whole genome shotgun (WGS) entry which is preliminary data.</text>
</comment>
<feature type="transmembrane region" description="Helical" evidence="8">
    <location>
        <begin position="12"/>
        <end position="35"/>
    </location>
</feature>
<evidence type="ECO:0000256" key="8">
    <source>
        <dbReference type="SAM" id="Phobius"/>
    </source>
</evidence>
<dbReference type="SUPFAM" id="SSF55785">
    <property type="entry name" value="PYP-like sensor domain (PAS domain)"/>
    <property type="match status" value="1"/>
</dbReference>
<evidence type="ECO:0000313" key="12">
    <source>
        <dbReference type="Proteomes" id="UP001221189"/>
    </source>
</evidence>
<dbReference type="PROSITE" id="PS50885">
    <property type="entry name" value="HAMP"/>
    <property type="match status" value="1"/>
</dbReference>
<dbReference type="GO" id="GO:0005524">
    <property type="term" value="F:ATP binding"/>
    <property type="evidence" value="ECO:0007669"/>
    <property type="project" value="UniProtKB-KW"/>
</dbReference>
<dbReference type="Pfam" id="PF00672">
    <property type="entry name" value="HAMP"/>
    <property type="match status" value="1"/>
</dbReference>
<dbReference type="Proteomes" id="UP001221189">
    <property type="component" value="Unassembled WGS sequence"/>
</dbReference>
<dbReference type="RefSeq" id="WP_273601882.1">
    <property type="nucleotide sequence ID" value="NZ_JAQQXT010000014.1"/>
</dbReference>
<dbReference type="Gene3D" id="1.10.287.130">
    <property type="match status" value="1"/>
</dbReference>
<evidence type="ECO:0000313" key="11">
    <source>
        <dbReference type="EMBL" id="MDC8773737.1"/>
    </source>
</evidence>
<accession>A0ABT5KII7</accession>
<name>A0ABT5KII7_9BURK</name>
<keyword evidence="4" id="KW-0597">Phosphoprotein</keyword>
<keyword evidence="8" id="KW-0812">Transmembrane</keyword>
<dbReference type="Pfam" id="PF17152">
    <property type="entry name" value="CHASE8"/>
    <property type="match status" value="1"/>
</dbReference>
<dbReference type="InterPro" id="IPR033417">
    <property type="entry name" value="CHASE8"/>
</dbReference>
<dbReference type="SMART" id="SM00304">
    <property type="entry name" value="HAMP"/>
    <property type="match status" value="1"/>
</dbReference>
<keyword evidence="12" id="KW-1185">Reference proteome</keyword>
<dbReference type="PANTHER" id="PTHR43065">
    <property type="entry name" value="SENSOR HISTIDINE KINASE"/>
    <property type="match status" value="1"/>
</dbReference>
<feature type="coiled-coil region" evidence="7">
    <location>
        <begin position="569"/>
        <end position="607"/>
    </location>
</feature>
<protein>
    <recommendedName>
        <fullName evidence="3">histidine kinase</fullName>
        <ecNumber evidence="3">2.7.13.3</ecNumber>
    </recommendedName>
</protein>
<organism evidence="11 12">
    <name type="scientific">Roseateles albus</name>
    <dbReference type="NCBI Taxonomy" id="2987525"/>
    <lineage>
        <taxon>Bacteria</taxon>
        <taxon>Pseudomonadati</taxon>
        <taxon>Pseudomonadota</taxon>
        <taxon>Betaproteobacteria</taxon>
        <taxon>Burkholderiales</taxon>
        <taxon>Sphaerotilaceae</taxon>
        <taxon>Roseateles</taxon>
    </lineage>
</organism>
<keyword evidence="11" id="KW-0547">Nucleotide-binding</keyword>
<dbReference type="InterPro" id="IPR036890">
    <property type="entry name" value="HATPase_C_sf"/>
</dbReference>
<dbReference type="InterPro" id="IPR035965">
    <property type="entry name" value="PAS-like_dom_sf"/>
</dbReference>
<keyword evidence="5" id="KW-0808">Transferase</keyword>
<feature type="domain" description="HAMP" evidence="10">
    <location>
        <begin position="189"/>
        <end position="242"/>
    </location>
</feature>
<proteinExistence type="predicted"/>
<reference evidence="11 12" key="1">
    <citation type="submission" date="2022-10" db="EMBL/GenBank/DDBJ databases">
        <title>Paucibacter sp. hw1 Genome sequencing.</title>
        <authorList>
            <person name="Park S."/>
        </authorList>
    </citation>
    <scope>NUCLEOTIDE SEQUENCE [LARGE SCALE GENOMIC DNA]</scope>
    <source>
        <strain evidence="12">hw1</strain>
    </source>
</reference>
<dbReference type="InterPro" id="IPR003594">
    <property type="entry name" value="HATPase_dom"/>
</dbReference>
<dbReference type="EMBL" id="JAQQXT010000014">
    <property type="protein sequence ID" value="MDC8773737.1"/>
    <property type="molecule type" value="Genomic_DNA"/>
</dbReference>
<evidence type="ECO:0000256" key="4">
    <source>
        <dbReference type="ARBA" id="ARBA00022553"/>
    </source>
</evidence>
<dbReference type="InterPro" id="IPR005467">
    <property type="entry name" value="His_kinase_dom"/>
</dbReference>
<comment type="subcellular location">
    <subcellularLocation>
        <location evidence="2">Membrane</location>
    </subcellularLocation>
</comment>
<feature type="domain" description="Histidine kinase" evidence="9">
    <location>
        <begin position="619"/>
        <end position="852"/>
    </location>
</feature>
<sequence>MKRLANMPIRSLSVMLIMAVCVGTLLLSSLIHIAYESRNAKQALGLELTTVATLLGNRSTAAIAFDDRKTANENLASLRDVRHVVLACLYGDQGELFAQYQRDDPSVAPNRRSMCPPAPPPEQDLLQIQAEAIRVRFPVSIDQQRLAQLFIDSSLETVNASILRQLKLQIGVVLLAAVLALLAALRMQRLISRPIQDLSGVARAIVSTHDYSLRASPAGPVELIALASAFNRLIATIEQQNAELESGRIAALGRFERLRADQAVLSELAKSSAATGADVALLAGLMCRRLLGFFQLGRVSVGVHSEADGTDCFETASKAAGSVAAQKAGEGVLRLGIAHWAASGERYLAVSDCASESRLGPNEQLLLGASGPASFLWAAAGSSQSGQLSYVCFEVFGPETRSWSSDDIALACELADLIALVERDSRRRRAERSLRASDAYNKLLFRESCMPQGILDPTAMRFVDCNRAALAVFGFSRPAQLLGLSPAEVAPALQADGGASADLLVAHIRAALHGELSVFEMQLLRAGQPPWEAEVHLDRFESETATLVQFSLIDISTRVQAQRAMASLNQELELRVERRTAALSDANQQLSDTLETLQETKDELVRNERLGSLGALVAGVAHELNTPIGNSLVVASTLQDGAGTLAAEVAAGTVRRSSMASYLDMAKESSALLMRNLQRAAELVSRFKQMAADQTSGQRRQFELRSTVEDMVNALQSQFAATPHKLLADIPAGIHMDSWPGDLERVLTQLVGNTLVHAHQGEKAGCTRISASLHDKGQRVRLIVADDGRGIDPKSLPRIFDPFFTTRLGSGGNGLGLHTVFSLVTKSLGGRISVESELGQGSRFIVDVPCVAPQASQYRDFPH</sequence>
<evidence type="ECO:0000256" key="2">
    <source>
        <dbReference type="ARBA" id="ARBA00004370"/>
    </source>
</evidence>
<keyword evidence="8" id="KW-0472">Membrane</keyword>
<dbReference type="Pfam" id="PF02518">
    <property type="entry name" value="HATPase_c"/>
    <property type="match status" value="1"/>
</dbReference>
<gene>
    <name evidence="11" type="ORF">PRZ03_19365</name>
</gene>
<dbReference type="PROSITE" id="PS50109">
    <property type="entry name" value="HIS_KIN"/>
    <property type="match status" value="1"/>
</dbReference>
<dbReference type="Gene3D" id="3.30.565.10">
    <property type="entry name" value="Histidine kinase-like ATPase, C-terminal domain"/>
    <property type="match status" value="1"/>
</dbReference>
<keyword evidence="6" id="KW-0418">Kinase</keyword>
<dbReference type="Gene3D" id="6.10.340.10">
    <property type="match status" value="1"/>
</dbReference>
<dbReference type="PRINTS" id="PR00344">
    <property type="entry name" value="BCTRLSENSOR"/>
</dbReference>
<keyword evidence="7" id="KW-0175">Coiled coil</keyword>
<dbReference type="Gene3D" id="3.30.450.20">
    <property type="entry name" value="PAS domain"/>
    <property type="match status" value="1"/>
</dbReference>
<dbReference type="CDD" id="cd00130">
    <property type="entry name" value="PAS"/>
    <property type="match status" value="1"/>
</dbReference>
<evidence type="ECO:0000256" key="6">
    <source>
        <dbReference type="ARBA" id="ARBA00022777"/>
    </source>
</evidence>
<evidence type="ECO:0000259" key="9">
    <source>
        <dbReference type="PROSITE" id="PS50109"/>
    </source>
</evidence>
<dbReference type="InterPro" id="IPR004358">
    <property type="entry name" value="Sig_transdc_His_kin-like_C"/>
</dbReference>
<evidence type="ECO:0000259" key="10">
    <source>
        <dbReference type="PROSITE" id="PS50885"/>
    </source>
</evidence>
<dbReference type="EC" id="2.7.13.3" evidence="3"/>
<evidence type="ECO:0000256" key="3">
    <source>
        <dbReference type="ARBA" id="ARBA00012438"/>
    </source>
</evidence>
<dbReference type="SUPFAM" id="SSF55874">
    <property type="entry name" value="ATPase domain of HSP90 chaperone/DNA topoisomerase II/histidine kinase"/>
    <property type="match status" value="1"/>
</dbReference>
<evidence type="ECO:0000256" key="1">
    <source>
        <dbReference type="ARBA" id="ARBA00000085"/>
    </source>
</evidence>
<dbReference type="CDD" id="cd06225">
    <property type="entry name" value="HAMP"/>
    <property type="match status" value="1"/>
</dbReference>
<keyword evidence="11" id="KW-0067">ATP-binding</keyword>
<dbReference type="InterPro" id="IPR000014">
    <property type="entry name" value="PAS"/>
</dbReference>
<keyword evidence="8" id="KW-1133">Transmembrane helix</keyword>